<dbReference type="NCBIfam" id="TIGR02595">
    <property type="entry name" value="PEP_CTERM"/>
    <property type="match status" value="1"/>
</dbReference>
<dbReference type="EMBL" id="JAJEWP010000001">
    <property type="protein sequence ID" value="MCC2614763.1"/>
    <property type="molecule type" value="Genomic_DNA"/>
</dbReference>
<gene>
    <name evidence="2" type="ORF">LJ739_00725</name>
</gene>
<evidence type="ECO:0000313" key="2">
    <source>
        <dbReference type="EMBL" id="MCC2614763.1"/>
    </source>
</evidence>
<accession>A0ABS8G2U4</accession>
<evidence type="ECO:0000313" key="3">
    <source>
        <dbReference type="Proteomes" id="UP001520878"/>
    </source>
</evidence>
<evidence type="ECO:0000256" key="1">
    <source>
        <dbReference type="SAM" id="SignalP"/>
    </source>
</evidence>
<reference evidence="2 3" key="1">
    <citation type="submission" date="2021-10" db="EMBL/GenBank/DDBJ databases">
        <title>Draft genome of Aestuariibacter halophilus JC2043.</title>
        <authorList>
            <person name="Emsley S.A."/>
            <person name="Pfannmuller K.M."/>
            <person name="Ushijima B."/>
            <person name="Saw J.H."/>
            <person name="Videau P."/>
        </authorList>
    </citation>
    <scope>NUCLEOTIDE SEQUENCE [LARGE SCALE GENOMIC DNA]</scope>
    <source>
        <strain evidence="2 3">JC2043</strain>
    </source>
</reference>
<dbReference type="InterPro" id="IPR013424">
    <property type="entry name" value="Ice-binding_C"/>
</dbReference>
<feature type="chain" id="PRO_5045211139" evidence="1">
    <location>
        <begin position="27"/>
        <end position="189"/>
    </location>
</feature>
<dbReference type="RefSeq" id="WP_229156681.1">
    <property type="nucleotide sequence ID" value="NZ_JAJEWP010000001.1"/>
</dbReference>
<organism evidence="2 3">
    <name type="scientific">Fluctibacter halophilus</name>
    <dbReference type="NCBI Taxonomy" id="226011"/>
    <lineage>
        <taxon>Bacteria</taxon>
        <taxon>Pseudomonadati</taxon>
        <taxon>Pseudomonadota</taxon>
        <taxon>Gammaproteobacteria</taxon>
        <taxon>Alteromonadales</taxon>
        <taxon>Alteromonadaceae</taxon>
        <taxon>Fluctibacter</taxon>
    </lineage>
</organism>
<keyword evidence="1" id="KW-0732">Signal</keyword>
<keyword evidence="3" id="KW-1185">Reference proteome</keyword>
<proteinExistence type="predicted"/>
<sequence length="189" mass="19954">MKLLKSLAQATVLLSALMATSFSANAVLITQDITIDLLSADAGNAFGVSMADSGSLFGTIQYESDNVSVGLVDSMLDSSFAFEITFGNLSLTQDDDAFAGLFAVTATLFDDLDPMSGINGFYTSFTDVFSQNVFDGIVNGDYVYISDLQGLAFEGFLSFSAPQSTAVSEPSMLALLLGGLVLVARRRRA</sequence>
<protein>
    <submittedName>
        <fullName evidence="2">PEP-CTERM sorting domain-containing protein</fullName>
    </submittedName>
</protein>
<dbReference type="Proteomes" id="UP001520878">
    <property type="component" value="Unassembled WGS sequence"/>
</dbReference>
<comment type="caution">
    <text evidence="2">The sequence shown here is derived from an EMBL/GenBank/DDBJ whole genome shotgun (WGS) entry which is preliminary data.</text>
</comment>
<name>A0ABS8G2U4_9ALTE</name>
<feature type="signal peptide" evidence="1">
    <location>
        <begin position="1"/>
        <end position="26"/>
    </location>
</feature>